<proteinExistence type="predicted"/>
<reference evidence="1" key="1">
    <citation type="submission" date="2019-08" db="EMBL/GenBank/DDBJ databases">
        <authorList>
            <person name="Liu F."/>
        </authorList>
    </citation>
    <scope>NUCLEOTIDE SEQUENCE [LARGE SCALE GENOMIC DNA]</scope>
    <source>
        <strain evidence="1">PA1801</strain>
        <tissue evidence="1">Leaf</tissue>
    </source>
</reference>
<evidence type="ECO:0000313" key="1">
    <source>
        <dbReference type="EMBL" id="KAA3484798.1"/>
    </source>
</evidence>
<dbReference type="EMBL" id="SMMG02000002">
    <property type="protein sequence ID" value="KAA3484798.1"/>
    <property type="molecule type" value="Genomic_DNA"/>
</dbReference>
<organism evidence="1 2">
    <name type="scientific">Gossypium australe</name>
    <dbReference type="NCBI Taxonomy" id="47621"/>
    <lineage>
        <taxon>Eukaryota</taxon>
        <taxon>Viridiplantae</taxon>
        <taxon>Streptophyta</taxon>
        <taxon>Embryophyta</taxon>
        <taxon>Tracheophyta</taxon>
        <taxon>Spermatophyta</taxon>
        <taxon>Magnoliopsida</taxon>
        <taxon>eudicotyledons</taxon>
        <taxon>Gunneridae</taxon>
        <taxon>Pentapetalae</taxon>
        <taxon>rosids</taxon>
        <taxon>malvids</taxon>
        <taxon>Malvales</taxon>
        <taxon>Malvaceae</taxon>
        <taxon>Malvoideae</taxon>
        <taxon>Gossypium</taxon>
    </lineage>
</organism>
<gene>
    <name evidence="1" type="ORF">EPI10_006860</name>
</gene>
<accession>A0A5B6WTS4</accession>
<dbReference type="PANTHER" id="PTHR33067:SF39">
    <property type="entry name" value="TRANSCRIPTION FACTOR INTERACTOR AND REGULATOR CCHC(ZN) FAMILY"/>
    <property type="match status" value="1"/>
</dbReference>
<dbReference type="AlphaFoldDB" id="A0A5B6WTS4"/>
<dbReference type="Gene3D" id="2.40.70.10">
    <property type="entry name" value="Acid Proteases"/>
    <property type="match status" value="1"/>
</dbReference>
<dbReference type="PANTHER" id="PTHR33067">
    <property type="entry name" value="RNA-DIRECTED DNA POLYMERASE-RELATED"/>
    <property type="match status" value="1"/>
</dbReference>
<sequence>MLKQNQLVLPIRMTRQIIYNKFMKGHRHLFLSDSRSLRCTTMLMNKLPPKMKDPESFTILCSIGNHYVGKAKCDLDRSYAYPEGKIEDVLVKVEIFIFPADFIILECEVDKEVPIILGRPFVAIGRRLIDV</sequence>
<keyword evidence="2" id="KW-1185">Reference proteome</keyword>
<dbReference type="OrthoDB" id="1937287at2759"/>
<protein>
    <submittedName>
        <fullName evidence="1">Retrovirus-related Pol polyprotein from transposon opus</fullName>
    </submittedName>
</protein>
<evidence type="ECO:0000313" key="2">
    <source>
        <dbReference type="Proteomes" id="UP000325315"/>
    </source>
</evidence>
<dbReference type="Proteomes" id="UP000325315">
    <property type="component" value="Unassembled WGS sequence"/>
</dbReference>
<comment type="caution">
    <text evidence="1">The sequence shown here is derived from an EMBL/GenBank/DDBJ whole genome shotgun (WGS) entry which is preliminary data.</text>
</comment>
<dbReference type="InterPro" id="IPR021109">
    <property type="entry name" value="Peptidase_aspartic_dom_sf"/>
</dbReference>
<name>A0A5B6WTS4_9ROSI</name>